<proteinExistence type="predicted"/>
<name>A0A4R3YH63_9PROT</name>
<evidence type="ECO:0000313" key="3">
    <source>
        <dbReference type="Proteomes" id="UP000295367"/>
    </source>
</evidence>
<feature type="region of interest" description="Disordered" evidence="1">
    <location>
        <begin position="1"/>
        <end position="32"/>
    </location>
</feature>
<sequence length="68" mass="7214">MTRRDMKATTPPLRGTPPVEGNKTAEQRAMESCEASGHAAADHFRGVTKMVELGCGAIAMGITWSAKP</sequence>
<dbReference type="EMBL" id="SMCO01000001">
    <property type="protein sequence ID" value="TCV90598.1"/>
    <property type="molecule type" value="Genomic_DNA"/>
</dbReference>
<gene>
    <name evidence="2" type="ORF">EDC63_101572</name>
</gene>
<organism evidence="2 3">
    <name type="scientific">Sulfurirhabdus autotrophica</name>
    <dbReference type="NCBI Taxonomy" id="1706046"/>
    <lineage>
        <taxon>Bacteria</taxon>
        <taxon>Pseudomonadati</taxon>
        <taxon>Pseudomonadota</taxon>
        <taxon>Betaproteobacteria</taxon>
        <taxon>Nitrosomonadales</taxon>
        <taxon>Sulfuricellaceae</taxon>
        <taxon>Sulfurirhabdus</taxon>
    </lineage>
</organism>
<dbReference type="Proteomes" id="UP000295367">
    <property type="component" value="Unassembled WGS sequence"/>
</dbReference>
<reference evidence="2 3" key="1">
    <citation type="submission" date="2019-03" db="EMBL/GenBank/DDBJ databases">
        <title>Genomic Encyclopedia of Type Strains, Phase IV (KMG-IV): sequencing the most valuable type-strain genomes for metagenomic binning, comparative biology and taxonomic classification.</title>
        <authorList>
            <person name="Goeker M."/>
        </authorList>
    </citation>
    <scope>NUCLEOTIDE SEQUENCE [LARGE SCALE GENOMIC DNA]</scope>
    <source>
        <strain evidence="2 3">DSM 100309</strain>
    </source>
</reference>
<accession>A0A4R3YH63</accession>
<dbReference type="AlphaFoldDB" id="A0A4R3YH63"/>
<dbReference type="RefSeq" id="WP_223248404.1">
    <property type="nucleotide sequence ID" value="NZ_BHVT01000073.1"/>
</dbReference>
<evidence type="ECO:0000256" key="1">
    <source>
        <dbReference type="SAM" id="MobiDB-lite"/>
    </source>
</evidence>
<evidence type="ECO:0000313" key="2">
    <source>
        <dbReference type="EMBL" id="TCV90598.1"/>
    </source>
</evidence>
<protein>
    <submittedName>
        <fullName evidence="2">Uncharacterized protein</fullName>
    </submittedName>
</protein>
<keyword evidence="3" id="KW-1185">Reference proteome</keyword>
<comment type="caution">
    <text evidence="2">The sequence shown here is derived from an EMBL/GenBank/DDBJ whole genome shotgun (WGS) entry which is preliminary data.</text>
</comment>